<keyword evidence="2" id="KW-0201">Cytochrome c-type biogenesis</keyword>
<evidence type="ECO:0000259" key="5">
    <source>
        <dbReference type="PROSITE" id="PS51352"/>
    </source>
</evidence>
<dbReference type="CDD" id="cd02966">
    <property type="entry name" value="TlpA_like_family"/>
    <property type="match status" value="1"/>
</dbReference>
<keyword evidence="4" id="KW-0812">Transmembrane</keyword>
<feature type="transmembrane region" description="Helical" evidence="4">
    <location>
        <begin position="43"/>
        <end position="63"/>
    </location>
</feature>
<dbReference type="OrthoDB" id="9799347at2"/>
<dbReference type="SUPFAM" id="SSF52833">
    <property type="entry name" value="Thioredoxin-like"/>
    <property type="match status" value="1"/>
</dbReference>
<protein>
    <submittedName>
        <fullName evidence="6">Peroxiredoxin</fullName>
    </submittedName>
</protein>
<evidence type="ECO:0000256" key="3">
    <source>
        <dbReference type="ARBA" id="ARBA00023284"/>
    </source>
</evidence>
<dbReference type="GO" id="GO:0008961">
    <property type="term" value="F:phosphatidylglycerol-prolipoprotein diacylglyceryl transferase activity"/>
    <property type="evidence" value="ECO:0007669"/>
    <property type="project" value="InterPro"/>
</dbReference>
<gene>
    <name evidence="6" type="ORF">CWE11_03860</name>
</gene>
<proteinExistence type="predicted"/>
<comment type="subcellular location">
    <subcellularLocation>
        <location evidence="1">Cell envelope</location>
    </subcellularLocation>
</comment>
<dbReference type="Gene3D" id="3.40.30.10">
    <property type="entry name" value="Glutaredoxin"/>
    <property type="match status" value="1"/>
</dbReference>
<dbReference type="GO" id="GO:0017004">
    <property type="term" value="P:cytochrome complex assembly"/>
    <property type="evidence" value="ECO:0007669"/>
    <property type="project" value="UniProtKB-KW"/>
</dbReference>
<evidence type="ECO:0000313" key="7">
    <source>
        <dbReference type="Proteomes" id="UP000288405"/>
    </source>
</evidence>
<dbReference type="PROSITE" id="PS00194">
    <property type="entry name" value="THIOREDOXIN_1"/>
    <property type="match status" value="1"/>
</dbReference>
<dbReference type="InterPro" id="IPR013740">
    <property type="entry name" value="Redoxin"/>
</dbReference>
<dbReference type="InterPro" id="IPR017937">
    <property type="entry name" value="Thioredoxin_CS"/>
</dbReference>
<keyword evidence="4" id="KW-1133">Transmembrane helix</keyword>
<dbReference type="GO" id="GO:0030313">
    <property type="term" value="C:cell envelope"/>
    <property type="evidence" value="ECO:0007669"/>
    <property type="project" value="UniProtKB-SubCell"/>
</dbReference>
<feature type="transmembrane region" description="Helical" evidence="4">
    <location>
        <begin position="6"/>
        <end position="31"/>
    </location>
</feature>
<dbReference type="Proteomes" id="UP000288405">
    <property type="component" value="Unassembled WGS sequence"/>
</dbReference>
<keyword evidence="7" id="KW-1185">Reference proteome</keyword>
<dbReference type="Pfam" id="PF08534">
    <property type="entry name" value="Redoxin"/>
    <property type="match status" value="1"/>
</dbReference>
<comment type="caution">
    <text evidence="6">The sequence shown here is derived from an EMBL/GenBank/DDBJ whole genome shotgun (WGS) entry which is preliminary data.</text>
</comment>
<dbReference type="PANTHER" id="PTHR42852:SF13">
    <property type="entry name" value="PROTEIN DIPZ"/>
    <property type="match status" value="1"/>
</dbReference>
<accession>A0A432WN60</accession>
<dbReference type="GO" id="GO:0042158">
    <property type="term" value="P:lipoprotein biosynthetic process"/>
    <property type="evidence" value="ECO:0007669"/>
    <property type="project" value="InterPro"/>
</dbReference>
<reference evidence="6 7" key="1">
    <citation type="journal article" date="2011" name="Front. Microbiol.">
        <title>Genomic signatures of strain selection and enhancement in Bacillus atrophaeus var. globigii, a historical biowarfare simulant.</title>
        <authorList>
            <person name="Gibbons H.S."/>
            <person name="Broomall S.M."/>
            <person name="McNew L.A."/>
            <person name="Daligault H."/>
            <person name="Chapman C."/>
            <person name="Bruce D."/>
            <person name="Karavis M."/>
            <person name="Krepps M."/>
            <person name="McGregor P.A."/>
            <person name="Hong C."/>
            <person name="Park K.H."/>
            <person name="Akmal A."/>
            <person name="Feldman A."/>
            <person name="Lin J.S."/>
            <person name="Chang W.E."/>
            <person name="Higgs B.W."/>
            <person name="Demirev P."/>
            <person name="Lindquist J."/>
            <person name="Liem A."/>
            <person name="Fochler E."/>
            <person name="Read T.D."/>
            <person name="Tapia R."/>
            <person name="Johnson S."/>
            <person name="Bishop-Lilly K.A."/>
            <person name="Detter C."/>
            <person name="Han C."/>
            <person name="Sozhamannan S."/>
            <person name="Rosenzweig C.N."/>
            <person name="Skowronski E.W."/>
        </authorList>
    </citation>
    <scope>NUCLEOTIDE SEQUENCE [LARGE SCALE GENOMIC DNA]</scope>
    <source>
        <strain evidence="6 7">GYP-17</strain>
    </source>
</reference>
<evidence type="ECO:0000313" key="6">
    <source>
        <dbReference type="EMBL" id="RUO35181.1"/>
    </source>
</evidence>
<dbReference type="Pfam" id="PF01790">
    <property type="entry name" value="LGT"/>
    <property type="match status" value="1"/>
</dbReference>
<evidence type="ECO:0000256" key="1">
    <source>
        <dbReference type="ARBA" id="ARBA00004196"/>
    </source>
</evidence>
<dbReference type="InterPro" id="IPR013766">
    <property type="entry name" value="Thioredoxin_domain"/>
</dbReference>
<keyword evidence="4" id="KW-0472">Membrane</keyword>
<name>A0A432WN60_9GAMM</name>
<dbReference type="RefSeq" id="WP_126776298.1">
    <property type="nucleotide sequence ID" value="NZ_PIPM01000003.1"/>
</dbReference>
<organism evidence="6 7">
    <name type="scientific">Aliidiomarina sanyensis</name>
    <dbReference type="NCBI Taxonomy" id="1249555"/>
    <lineage>
        <taxon>Bacteria</taxon>
        <taxon>Pseudomonadati</taxon>
        <taxon>Pseudomonadota</taxon>
        <taxon>Gammaproteobacteria</taxon>
        <taxon>Alteromonadales</taxon>
        <taxon>Idiomarinaceae</taxon>
        <taxon>Aliidiomarina</taxon>
    </lineage>
</organism>
<keyword evidence="3" id="KW-0676">Redox-active center</keyword>
<dbReference type="GO" id="GO:0015036">
    <property type="term" value="F:disulfide oxidoreductase activity"/>
    <property type="evidence" value="ECO:0007669"/>
    <property type="project" value="UniProtKB-ARBA"/>
</dbReference>
<feature type="domain" description="Thioredoxin" evidence="5">
    <location>
        <begin position="130"/>
        <end position="268"/>
    </location>
</feature>
<dbReference type="InterPro" id="IPR036249">
    <property type="entry name" value="Thioredoxin-like_sf"/>
</dbReference>
<sequence length="269" mass="29921">MSYTIGPFAFATVHLIFFAALLVIFGLAWILGRIKAIRVTDAVFNVVAAGLLIARASFVIRYFEMYAAAPWQILNVRDGGFDLWAGVIAGALVAGYEIFKNRPLAKPLLISCVVGAITWGSLNGLYQHKYGQKLFIPEVRVTTLDDHPVFLHRAYRGQPVVMNLWATWCPPCVREMPLLEDAQTRYPGVAIVIVNQGESATLVREFMEEQGLEIDQNLLDRNNDLGNTIGSFALPTTLFFDKHGMLIDTHVGEFSAARLHQAIQAITRE</sequence>
<dbReference type="AlphaFoldDB" id="A0A432WN60"/>
<evidence type="ECO:0000256" key="4">
    <source>
        <dbReference type="SAM" id="Phobius"/>
    </source>
</evidence>
<feature type="transmembrane region" description="Helical" evidence="4">
    <location>
        <begin position="83"/>
        <end position="99"/>
    </location>
</feature>
<dbReference type="InterPro" id="IPR001640">
    <property type="entry name" value="Lgt"/>
</dbReference>
<evidence type="ECO:0000256" key="2">
    <source>
        <dbReference type="ARBA" id="ARBA00022748"/>
    </source>
</evidence>
<feature type="transmembrane region" description="Helical" evidence="4">
    <location>
        <begin position="108"/>
        <end position="126"/>
    </location>
</feature>
<dbReference type="InterPro" id="IPR050553">
    <property type="entry name" value="Thioredoxin_ResA/DsbE_sf"/>
</dbReference>
<dbReference type="EMBL" id="PIPM01000003">
    <property type="protein sequence ID" value="RUO35181.1"/>
    <property type="molecule type" value="Genomic_DNA"/>
</dbReference>
<dbReference type="GO" id="GO:0005886">
    <property type="term" value="C:plasma membrane"/>
    <property type="evidence" value="ECO:0007669"/>
    <property type="project" value="InterPro"/>
</dbReference>
<dbReference type="PANTHER" id="PTHR42852">
    <property type="entry name" value="THIOL:DISULFIDE INTERCHANGE PROTEIN DSBE"/>
    <property type="match status" value="1"/>
</dbReference>
<dbReference type="PROSITE" id="PS51352">
    <property type="entry name" value="THIOREDOXIN_2"/>
    <property type="match status" value="1"/>
</dbReference>